<keyword evidence="3" id="KW-1185">Reference proteome</keyword>
<organism evidence="2 3">
    <name type="scientific">Alteribacter keqinensis</name>
    <dbReference type="NCBI Taxonomy" id="2483800"/>
    <lineage>
        <taxon>Bacteria</taxon>
        <taxon>Bacillati</taxon>
        <taxon>Bacillota</taxon>
        <taxon>Bacilli</taxon>
        <taxon>Bacillales</taxon>
        <taxon>Bacillaceae</taxon>
        <taxon>Alteribacter</taxon>
    </lineage>
</organism>
<dbReference type="RefSeq" id="WP_122897456.1">
    <property type="nucleotide sequence ID" value="NZ_RHIB01000001.1"/>
</dbReference>
<accession>A0A3M7TYS6</accession>
<evidence type="ECO:0000256" key="1">
    <source>
        <dbReference type="SAM" id="Phobius"/>
    </source>
</evidence>
<reference evidence="2 3" key="1">
    <citation type="submission" date="2018-10" db="EMBL/GenBank/DDBJ databases">
        <title>Bacillus Keqinensis sp. nov., a moderately halophilic bacterium isolated from a saline-alkaline lake.</title>
        <authorList>
            <person name="Wang H."/>
        </authorList>
    </citation>
    <scope>NUCLEOTIDE SEQUENCE [LARGE SCALE GENOMIC DNA]</scope>
    <source>
        <strain evidence="2 3">KQ-3</strain>
    </source>
</reference>
<feature type="transmembrane region" description="Helical" evidence="1">
    <location>
        <begin position="61"/>
        <end position="84"/>
    </location>
</feature>
<name>A0A3M7TYS6_9BACI</name>
<feature type="transmembrane region" description="Helical" evidence="1">
    <location>
        <begin position="218"/>
        <end position="241"/>
    </location>
</feature>
<evidence type="ECO:0000313" key="2">
    <source>
        <dbReference type="EMBL" id="RNA69944.1"/>
    </source>
</evidence>
<protein>
    <submittedName>
        <fullName evidence="2">Uncharacterized protein</fullName>
    </submittedName>
</protein>
<dbReference type="OrthoDB" id="1551065at2"/>
<comment type="caution">
    <text evidence="2">The sequence shown here is derived from an EMBL/GenBank/DDBJ whole genome shotgun (WGS) entry which is preliminary data.</text>
</comment>
<keyword evidence="1" id="KW-0812">Transmembrane</keyword>
<keyword evidence="1" id="KW-1133">Transmembrane helix</keyword>
<proteinExistence type="predicted"/>
<feature type="transmembrane region" description="Helical" evidence="1">
    <location>
        <begin position="140"/>
        <end position="161"/>
    </location>
</feature>
<evidence type="ECO:0000313" key="3">
    <source>
        <dbReference type="Proteomes" id="UP000278746"/>
    </source>
</evidence>
<feature type="transmembrane region" description="Helical" evidence="1">
    <location>
        <begin position="173"/>
        <end position="198"/>
    </location>
</feature>
<dbReference type="AlphaFoldDB" id="A0A3M7TYS6"/>
<dbReference type="Proteomes" id="UP000278746">
    <property type="component" value="Unassembled WGS sequence"/>
</dbReference>
<dbReference type="EMBL" id="RHIB01000001">
    <property type="protein sequence ID" value="RNA69944.1"/>
    <property type="molecule type" value="Genomic_DNA"/>
</dbReference>
<feature type="transmembrane region" description="Helical" evidence="1">
    <location>
        <begin position="110"/>
        <end position="128"/>
    </location>
</feature>
<gene>
    <name evidence="2" type="ORF">EBO34_08435</name>
</gene>
<feature type="transmembrane region" description="Helical" evidence="1">
    <location>
        <begin position="21"/>
        <end position="41"/>
    </location>
</feature>
<sequence length="249" mass="28037">MREKQFLKVMQWDALSIWRDPFMIFVCLVPFIMVAIVKYALPAADDHLLTESTFQLSDHYHLIMTVIIAMIPLMIGMVAGFLFIDEKDEGILAYVAVTPFSKTGYLINRMLFPTLSGFMISLLCTWLLRMEQLSSWAPLVLSLLLSSLMSPLVMVYLVSFAKNKVEGMAYAKLLSIVMALPIIPYAVGHKIAVLAYIVPLTWLMEMIYMTVSGTSFGFISHWTVLCAGGAGVTFAWLYLLYVKASKDVF</sequence>
<keyword evidence="1" id="KW-0472">Membrane</keyword>